<evidence type="ECO:0000313" key="3">
    <source>
        <dbReference type="Proteomes" id="UP000295260"/>
    </source>
</evidence>
<dbReference type="EMBL" id="SNXR01000019">
    <property type="protein sequence ID" value="TDP57343.1"/>
    <property type="molecule type" value="Genomic_DNA"/>
</dbReference>
<feature type="transmembrane region" description="Helical" evidence="1">
    <location>
        <begin position="26"/>
        <end position="58"/>
    </location>
</feature>
<keyword evidence="1" id="KW-0812">Transmembrane</keyword>
<keyword evidence="3" id="KW-1185">Reference proteome</keyword>
<name>A0A4R6Q6W3_9FLAO</name>
<evidence type="ECO:0000313" key="2">
    <source>
        <dbReference type="EMBL" id="TDP57343.1"/>
    </source>
</evidence>
<evidence type="ECO:0000256" key="1">
    <source>
        <dbReference type="SAM" id="Phobius"/>
    </source>
</evidence>
<dbReference type="AlphaFoldDB" id="A0A4R6Q6W3"/>
<accession>A0A4R6Q6W3</accession>
<feature type="transmembrane region" description="Helical" evidence="1">
    <location>
        <begin position="64"/>
        <end position="85"/>
    </location>
</feature>
<protein>
    <submittedName>
        <fullName evidence="2">Cobalt transport protein</fullName>
    </submittedName>
</protein>
<proteinExistence type="predicted"/>
<organism evidence="2 3">
    <name type="scientific">Flavobacterium dankookense</name>
    <dbReference type="NCBI Taxonomy" id="706186"/>
    <lineage>
        <taxon>Bacteria</taxon>
        <taxon>Pseudomonadati</taxon>
        <taxon>Bacteroidota</taxon>
        <taxon>Flavobacteriia</taxon>
        <taxon>Flavobacteriales</taxon>
        <taxon>Flavobacteriaceae</taxon>
        <taxon>Flavobacterium</taxon>
    </lineage>
</organism>
<gene>
    <name evidence="2" type="ORF">BC748_2862</name>
</gene>
<dbReference type="Proteomes" id="UP000295260">
    <property type="component" value="Unassembled WGS sequence"/>
</dbReference>
<comment type="caution">
    <text evidence="2">The sequence shown here is derived from an EMBL/GenBank/DDBJ whole genome shotgun (WGS) entry which is preliminary data.</text>
</comment>
<keyword evidence="1" id="KW-0472">Membrane</keyword>
<dbReference type="OrthoDB" id="1449578at2"/>
<reference evidence="2 3" key="1">
    <citation type="submission" date="2019-03" db="EMBL/GenBank/DDBJ databases">
        <title>Genomic Encyclopedia of Archaeal and Bacterial Type Strains, Phase II (KMG-II): from individual species to whole genera.</title>
        <authorList>
            <person name="Goeker M."/>
        </authorList>
    </citation>
    <scope>NUCLEOTIDE SEQUENCE [LARGE SCALE GENOMIC DNA]</scope>
    <source>
        <strain evidence="2 3">DSM 25687</strain>
    </source>
</reference>
<dbReference type="RefSeq" id="WP_133534044.1">
    <property type="nucleotide sequence ID" value="NZ_SNXR01000019.1"/>
</dbReference>
<sequence>MLGFLFIYFIGKYFYELANQFNKNKWLFVILGILSYYSGAFIGGIILGLISLIFAIEIDWDNQILMNAIAIPFGFGITYLLYFLLKRKWNSEIKLEDSIDDIGAN</sequence>
<keyword evidence="1" id="KW-1133">Transmembrane helix</keyword>